<dbReference type="NCBIfam" id="TIGR00187">
    <property type="entry name" value="ribE"/>
    <property type="match status" value="1"/>
</dbReference>
<dbReference type="PANTHER" id="PTHR21098">
    <property type="entry name" value="RIBOFLAVIN SYNTHASE ALPHA CHAIN"/>
    <property type="match status" value="1"/>
</dbReference>
<evidence type="ECO:0000256" key="11">
    <source>
        <dbReference type="PROSITE-ProRule" id="PRU00524"/>
    </source>
</evidence>
<gene>
    <name evidence="13" type="ORF">ENR23_02210</name>
</gene>
<dbReference type="InterPro" id="IPR001783">
    <property type="entry name" value="Lumazine-bd"/>
</dbReference>
<dbReference type="EC" id="2.5.1.9" evidence="5 10"/>
<dbReference type="Pfam" id="PF00677">
    <property type="entry name" value="Lum_binding"/>
    <property type="match status" value="2"/>
</dbReference>
<dbReference type="PANTHER" id="PTHR21098:SF12">
    <property type="entry name" value="RIBOFLAVIN SYNTHASE"/>
    <property type="match status" value="1"/>
</dbReference>
<evidence type="ECO:0000256" key="9">
    <source>
        <dbReference type="ARBA" id="ARBA00022737"/>
    </source>
</evidence>
<feature type="domain" description="Lumazine-binding" evidence="12">
    <location>
        <begin position="97"/>
        <end position="193"/>
    </location>
</feature>
<dbReference type="SUPFAM" id="SSF63380">
    <property type="entry name" value="Riboflavin synthase domain-like"/>
    <property type="match status" value="2"/>
</dbReference>
<dbReference type="InterPro" id="IPR017938">
    <property type="entry name" value="Riboflavin_synthase-like_b-brl"/>
</dbReference>
<comment type="subunit">
    <text evidence="4">Homotrimer.</text>
</comment>
<sequence>MFTGIVEDIGRVAAIEERPGGRRFWVEAARATEDAAVGDSIAVNGCCLTIVALAPGRFAVEAVPETLARTTIGGWREGERVNLERSMRLDQRLGGHLVAGHVDGVGEVLAVVAEGDGRRVTFRAPAALARFIAEKGSIAVDGTSLTVARVEGDRFEVAYIPHTLAVTTAGAYTPGRRVHLEVDLVARYVARLLEAHAGAGGVA</sequence>
<dbReference type="GO" id="GO:0009231">
    <property type="term" value="P:riboflavin biosynthetic process"/>
    <property type="evidence" value="ECO:0007669"/>
    <property type="project" value="UniProtKB-KW"/>
</dbReference>
<evidence type="ECO:0000259" key="12">
    <source>
        <dbReference type="PROSITE" id="PS51177"/>
    </source>
</evidence>
<keyword evidence="9" id="KW-0677">Repeat</keyword>
<evidence type="ECO:0000256" key="6">
    <source>
        <dbReference type="ARBA" id="ARBA00013950"/>
    </source>
</evidence>
<evidence type="ECO:0000256" key="10">
    <source>
        <dbReference type="NCBIfam" id="TIGR00187"/>
    </source>
</evidence>
<feature type="repeat" description="Lumazine-binding" evidence="11">
    <location>
        <begin position="1"/>
        <end position="96"/>
    </location>
</feature>
<dbReference type="PIRSF" id="PIRSF000498">
    <property type="entry name" value="Riboflavin_syn_A"/>
    <property type="match status" value="1"/>
</dbReference>
<evidence type="ECO:0000256" key="4">
    <source>
        <dbReference type="ARBA" id="ARBA00011233"/>
    </source>
</evidence>
<reference evidence="13" key="1">
    <citation type="journal article" date="2020" name="mSystems">
        <title>Genome- and Community-Level Interaction Insights into Carbon Utilization and Element Cycling Functions of Hydrothermarchaeota in Hydrothermal Sediment.</title>
        <authorList>
            <person name="Zhou Z."/>
            <person name="Liu Y."/>
            <person name="Xu W."/>
            <person name="Pan J."/>
            <person name="Luo Z.H."/>
            <person name="Li M."/>
        </authorList>
    </citation>
    <scope>NUCLEOTIDE SEQUENCE [LARGE SCALE GENOMIC DNA]</scope>
    <source>
        <strain evidence="13">SpSt-381</strain>
    </source>
</reference>
<comment type="caution">
    <text evidence="13">The sequence shown here is derived from an EMBL/GenBank/DDBJ whole genome shotgun (WGS) entry which is preliminary data.</text>
</comment>
<evidence type="ECO:0000313" key="13">
    <source>
        <dbReference type="EMBL" id="HGZ42236.1"/>
    </source>
</evidence>
<organism evidence="13">
    <name type="scientific">Eiseniibacteriota bacterium</name>
    <dbReference type="NCBI Taxonomy" id="2212470"/>
    <lineage>
        <taxon>Bacteria</taxon>
        <taxon>Candidatus Eiseniibacteriota</taxon>
    </lineage>
</organism>
<dbReference type="CDD" id="cd00402">
    <property type="entry name" value="Riboflavin_synthase_like"/>
    <property type="match status" value="1"/>
</dbReference>
<comment type="function">
    <text evidence="2">Catalyzes the dismutation of two molecules of 6,7-dimethyl-8-ribityllumazine, resulting in the formation of riboflavin and 5-amino-6-(D-ribitylamino)uracil.</text>
</comment>
<dbReference type="InterPro" id="IPR023366">
    <property type="entry name" value="ATP_synth_asu-like_sf"/>
</dbReference>
<feature type="domain" description="Lumazine-binding" evidence="12">
    <location>
        <begin position="1"/>
        <end position="96"/>
    </location>
</feature>
<dbReference type="AlphaFoldDB" id="A0A832I203"/>
<proteinExistence type="predicted"/>
<dbReference type="FunFam" id="2.40.30.20:FF:000003">
    <property type="entry name" value="Riboflavin synthase, alpha subunit"/>
    <property type="match status" value="1"/>
</dbReference>
<dbReference type="PROSITE" id="PS51177">
    <property type="entry name" value="LUMAZINE_BIND"/>
    <property type="match status" value="2"/>
</dbReference>
<feature type="repeat" description="Lumazine-binding" evidence="11">
    <location>
        <begin position="97"/>
        <end position="193"/>
    </location>
</feature>
<dbReference type="GO" id="GO:0004746">
    <property type="term" value="F:riboflavin synthase activity"/>
    <property type="evidence" value="ECO:0007669"/>
    <property type="project" value="UniProtKB-UniRule"/>
</dbReference>
<evidence type="ECO:0000256" key="1">
    <source>
        <dbReference type="ARBA" id="ARBA00000968"/>
    </source>
</evidence>
<evidence type="ECO:0000256" key="7">
    <source>
        <dbReference type="ARBA" id="ARBA00022619"/>
    </source>
</evidence>
<dbReference type="Gene3D" id="2.40.30.20">
    <property type="match status" value="2"/>
</dbReference>
<evidence type="ECO:0000256" key="2">
    <source>
        <dbReference type="ARBA" id="ARBA00002803"/>
    </source>
</evidence>
<dbReference type="NCBIfam" id="NF009566">
    <property type="entry name" value="PRK13020.1"/>
    <property type="match status" value="1"/>
</dbReference>
<evidence type="ECO:0000256" key="8">
    <source>
        <dbReference type="ARBA" id="ARBA00022679"/>
    </source>
</evidence>
<evidence type="ECO:0000256" key="5">
    <source>
        <dbReference type="ARBA" id="ARBA00012827"/>
    </source>
</evidence>
<comment type="pathway">
    <text evidence="3">Cofactor biosynthesis; riboflavin biosynthesis; riboflavin from 2-hydroxy-3-oxobutyl phosphate and 5-amino-6-(D-ribitylamino)uracil: step 2/2.</text>
</comment>
<dbReference type="InterPro" id="IPR026017">
    <property type="entry name" value="Lumazine-bd_dom"/>
</dbReference>
<keyword evidence="7" id="KW-0686">Riboflavin biosynthesis</keyword>
<dbReference type="NCBIfam" id="NF006767">
    <property type="entry name" value="PRK09289.1"/>
    <property type="match status" value="1"/>
</dbReference>
<protein>
    <recommendedName>
        <fullName evidence="6 10">Riboflavin synthase</fullName>
        <ecNumber evidence="5 10">2.5.1.9</ecNumber>
    </recommendedName>
</protein>
<dbReference type="FunFam" id="2.40.30.20:FF:000004">
    <property type="entry name" value="Riboflavin synthase, alpha subunit"/>
    <property type="match status" value="1"/>
</dbReference>
<accession>A0A832I203</accession>
<keyword evidence="8 13" id="KW-0808">Transferase</keyword>
<name>A0A832I203_UNCEI</name>
<dbReference type="EMBL" id="DSQF01000003">
    <property type="protein sequence ID" value="HGZ42236.1"/>
    <property type="molecule type" value="Genomic_DNA"/>
</dbReference>
<evidence type="ECO:0000256" key="3">
    <source>
        <dbReference type="ARBA" id="ARBA00004887"/>
    </source>
</evidence>
<comment type="catalytic activity">
    <reaction evidence="1">
        <text>2 6,7-dimethyl-8-(1-D-ribityl)lumazine + H(+) = 5-amino-6-(D-ribitylamino)uracil + riboflavin</text>
        <dbReference type="Rhea" id="RHEA:20772"/>
        <dbReference type="ChEBI" id="CHEBI:15378"/>
        <dbReference type="ChEBI" id="CHEBI:15934"/>
        <dbReference type="ChEBI" id="CHEBI:57986"/>
        <dbReference type="ChEBI" id="CHEBI:58201"/>
        <dbReference type="EC" id="2.5.1.9"/>
    </reaction>
</comment>